<organism evidence="1">
    <name type="scientific">viral metagenome</name>
    <dbReference type="NCBI Taxonomy" id="1070528"/>
    <lineage>
        <taxon>unclassified sequences</taxon>
        <taxon>metagenomes</taxon>
        <taxon>organismal metagenomes</taxon>
    </lineage>
</organism>
<gene>
    <name evidence="1" type="ORF">TM448B01577_0002</name>
</gene>
<accession>A0A6M3XRL6</accession>
<dbReference type="SUPFAM" id="SSF46785">
    <property type="entry name" value="Winged helix' DNA-binding domain"/>
    <property type="match status" value="1"/>
</dbReference>
<protein>
    <submittedName>
        <fullName evidence="1">Uncharacterized protein</fullName>
    </submittedName>
</protein>
<dbReference type="EMBL" id="MT144786">
    <property type="protein sequence ID" value="QJH99383.1"/>
    <property type="molecule type" value="Genomic_DNA"/>
</dbReference>
<dbReference type="Pfam" id="PF13730">
    <property type="entry name" value="HTH_36"/>
    <property type="match status" value="1"/>
</dbReference>
<name>A0A6M3XRL6_9ZZZZ</name>
<dbReference type="AlphaFoldDB" id="A0A6M3XRL6"/>
<reference evidence="1" key="1">
    <citation type="submission" date="2020-03" db="EMBL/GenBank/DDBJ databases">
        <title>The deep terrestrial virosphere.</title>
        <authorList>
            <person name="Holmfeldt K."/>
            <person name="Nilsson E."/>
            <person name="Simone D."/>
            <person name="Lopez-Fernandez M."/>
            <person name="Wu X."/>
            <person name="de Brujin I."/>
            <person name="Lundin D."/>
            <person name="Andersson A."/>
            <person name="Bertilsson S."/>
            <person name="Dopson M."/>
        </authorList>
    </citation>
    <scope>NUCLEOTIDE SEQUENCE</scope>
    <source>
        <strain evidence="1">TM448B01577</strain>
    </source>
</reference>
<evidence type="ECO:0000313" key="1">
    <source>
        <dbReference type="EMBL" id="QJH99383.1"/>
    </source>
</evidence>
<sequence length="159" mass="18134">MNDKTILRVEKNKDNPYVMINKGLAQDPNLSAKEKGIMFYVLSLPDDWQIHVSELVKHFSDGKGSIYNGIKGLIETGYIERVIHRESATGKILRYEYIVREEPLKSTVSQKPGNGKTAYTNTDYTKDELFISSKVDEKEIFRAQQGIPVNNNTINTEIH</sequence>
<dbReference type="InterPro" id="IPR036390">
    <property type="entry name" value="WH_DNA-bd_sf"/>
</dbReference>
<proteinExistence type="predicted"/>